<dbReference type="EMBL" id="JPVP01000044">
    <property type="protein sequence ID" value="KGR87952.1"/>
    <property type="molecule type" value="Genomic_DNA"/>
</dbReference>
<organism evidence="14 15">
    <name type="scientific">Lysinibacillus odysseyi 34hs-1 = NBRC 100172</name>
    <dbReference type="NCBI Taxonomy" id="1220589"/>
    <lineage>
        <taxon>Bacteria</taxon>
        <taxon>Bacillati</taxon>
        <taxon>Bacillota</taxon>
        <taxon>Bacilli</taxon>
        <taxon>Bacillales</taxon>
        <taxon>Bacillaceae</taxon>
        <taxon>Lysinibacillus</taxon>
    </lineage>
</organism>
<dbReference type="Gene3D" id="3.40.1360.10">
    <property type="match status" value="1"/>
</dbReference>
<dbReference type="HAMAP" id="MF_01469">
    <property type="entry name" value="RNase_M5"/>
    <property type="match status" value="1"/>
</dbReference>
<dbReference type="EC" id="3.1.26.8" evidence="11 12"/>
<dbReference type="SUPFAM" id="SSF110455">
    <property type="entry name" value="Toprim domain"/>
    <property type="match status" value="1"/>
</dbReference>
<evidence type="ECO:0000256" key="12">
    <source>
        <dbReference type="NCBIfam" id="TIGR00334"/>
    </source>
</evidence>
<name>A0A0A3JLT8_9BACI</name>
<keyword evidence="9" id="KW-0460">Magnesium</keyword>
<evidence type="ECO:0000256" key="6">
    <source>
        <dbReference type="ARBA" id="ARBA00022730"/>
    </source>
</evidence>
<dbReference type="PANTHER" id="PTHR39156:SF1">
    <property type="entry name" value="RIBONUCLEASE M5"/>
    <property type="match status" value="1"/>
</dbReference>
<proteinExistence type="inferred from homology"/>
<dbReference type="CDD" id="cd01027">
    <property type="entry name" value="TOPRIM_RNase_M5_like"/>
    <property type="match status" value="1"/>
</dbReference>
<keyword evidence="3 11" id="KW-0698">rRNA processing</keyword>
<dbReference type="GO" id="GO:0043822">
    <property type="term" value="F:ribonuclease M5 activity"/>
    <property type="evidence" value="ECO:0007669"/>
    <property type="project" value="UniProtKB-UniRule"/>
</dbReference>
<dbReference type="InterPro" id="IPR034141">
    <property type="entry name" value="TOPRIM_RNase_M5-like"/>
</dbReference>
<dbReference type="Pfam" id="PF13331">
    <property type="entry name" value="DUF4093"/>
    <property type="match status" value="1"/>
</dbReference>
<dbReference type="PANTHER" id="PTHR39156">
    <property type="entry name" value="RIBONUCLEASE M5"/>
    <property type="match status" value="1"/>
</dbReference>
<evidence type="ECO:0000256" key="2">
    <source>
        <dbReference type="ARBA" id="ARBA00022517"/>
    </source>
</evidence>
<evidence type="ECO:0000256" key="3">
    <source>
        <dbReference type="ARBA" id="ARBA00022552"/>
    </source>
</evidence>
<keyword evidence="4 11" id="KW-0540">Nuclease</keyword>
<dbReference type="eggNOG" id="COG1658">
    <property type="taxonomic scope" value="Bacteria"/>
</dbReference>
<dbReference type="STRING" id="1220589.CD32_02670"/>
<feature type="domain" description="Toprim" evidence="13">
    <location>
        <begin position="4"/>
        <end position="90"/>
    </location>
</feature>
<keyword evidence="8 11" id="KW-0378">Hydrolase</keyword>
<dbReference type="AlphaFoldDB" id="A0A0A3JLT8"/>
<keyword evidence="7 11" id="KW-0255">Endonuclease</keyword>
<dbReference type="InterPro" id="IPR004466">
    <property type="entry name" value="RNase_M5"/>
</dbReference>
<evidence type="ECO:0000256" key="7">
    <source>
        <dbReference type="ARBA" id="ARBA00022759"/>
    </source>
</evidence>
<comment type="caution">
    <text evidence="14">The sequence shown here is derived from an EMBL/GenBank/DDBJ whole genome shotgun (WGS) entry which is preliminary data.</text>
</comment>
<evidence type="ECO:0000313" key="14">
    <source>
        <dbReference type="EMBL" id="KGR87952.1"/>
    </source>
</evidence>
<reference evidence="14 15" key="1">
    <citation type="submission" date="2014-02" db="EMBL/GenBank/DDBJ databases">
        <title>Draft genome sequence of Lysinibacillus odysseyi NBRC 100172.</title>
        <authorList>
            <person name="Zhang F."/>
            <person name="Wang G."/>
            <person name="Zhang L."/>
        </authorList>
    </citation>
    <scope>NUCLEOTIDE SEQUENCE [LARGE SCALE GENOMIC DNA]</scope>
    <source>
        <strain evidence="14 15">NBRC 100172</strain>
    </source>
</reference>
<keyword evidence="2 11" id="KW-0690">Ribosome biogenesis</keyword>
<dbReference type="GO" id="GO:0006364">
    <property type="term" value="P:rRNA processing"/>
    <property type="evidence" value="ECO:0007669"/>
    <property type="project" value="UniProtKB-UniRule"/>
</dbReference>
<dbReference type="FunFam" id="3.40.1360.10:FF:000006">
    <property type="entry name" value="Ribonuclease M5"/>
    <property type="match status" value="1"/>
</dbReference>
<evidence type="ECO:0000256" key="10">
    <source>
        <dbReference type="ARBA" id="ARBA00022884"/>
    </source>
</evidence>
<dbReference type="InterPro" id="IPR006171">
    <property type="entry name" value="TOPRIM_dom"/>
</dbReference>
<sequence>MNIKEIIVVEGKDDTTAIKRAVGADTIETNGSAISEETLRRIEHAQKKRGVIVFTDPDYPGRRIRAIIEERIPGVKHAFLAKEKTIAKNGRGLGIEHASDEDIRHALLHVYTINAGEHFEEQITLEDLMLARLIGHPQSKERRNKLGEILNIGMTNGKQLHKRLIMFQITVEQFGAAVAQLNQEEQDA</sequence>
<comment type="catalytic activity">
    <reaction evidence="11">
        <text>Endonucleolytic cleavage of RNA, removing 21 and 42 nucleotides, respectively, from the 5'- and 3'-termini of a 5S-rRNA precursor.</text>
        <dbReference type="EC" id="3.1.26.8"/>
    </reaction>
</comment>
<dbReference type="RefSeq" id="WP_036150949.1">
    <property type="nucleotide sequence ID" value="NZ_AVCX01000019.1"/>
</dbReference>
<evidence type="ECO:0000256" key="1">
    <source>
        <dbReference type="ARBA" id="ARBA00022490"/>
    </source>
</evidence>
<dbReference type="PROSITE" id="PS50880">
    <property type="entry name" value="TOPRIM"/>
    <property type="match status" value="1"/>
</dbReference>
<evidence type="ECO:0000256" key="9">
    <source>
        <dbReference type="ARBA" id="ARBA00022842"/>
    </source>
</evidence>
<dbReference type="InterPro" id="IPR025156">
    <property type="entry name" value="RNase_M5_C"/>
</dbReference>
<dbReference type="SMART" id="SM00493">
    <property type="entry name" value="TOPRIM"/>
    <property type="match status" value="1"/>
</dbReference>
<comment type="subcellular location">
    <subcellularLocation>
        <location evidence="11">Cytoplasm</location>
    </subcellularLocation>
</comment>
<protein>
    <recommendedName>
        <fullName evidence="11 12">Ribonuclease M5</fullName>
        <ecNumber evidence="11 12">3.1.26.8</ecNumber>
    </recommendedName>
    <alternativeName>
        <fullName evidence="11">RNase M5</fullName>
    </alternativeName>
    <alternativeName>
        <fullName evidence="11">Ribosomal RNA terminal maturase M5</fullName>
    </alternativeName>
</protein>
<keyword evidence="1 11" id="KW-0963">Cytoplasm</keyword>
<gene>
    <name evidence="11" type="primary">rnmV</name>
    <name evidence="14" type="ORF">CD32_02670</name>
</gene>
<keyword evidence="5" id="KW-0479">Metal-binding</keyword>
<evidence type="ECO:0000256" key="5">
    <source>
        <dbReference type="ARBA" id="ARBA00022723"/>
    </source>
</evidence>
<evidence type="ECO:0000256" key="11">
    <source>
        <dbReference type="HAMAP-Rule" id="MF_01469"/>
    </source>
</evidence>
<dbReference type="GO" id="GO:0005737">
    <property type="term" value="C:cytoplasm"/>
    <property type="evidence" value="ECO:0007669"/>
    <property type="project" value="UniProtKB-SubCell"/>
</dbReference>
<dbReference type="OrthoDB" id="9791329at2"/>
<comment type="function">
    <text evidence="11">Required for correct processing of both the 5' and 3' ends of 5S rRNA precursor. Cleaves both sides of a double-stranded region yielding mature 5S rRNA in one step.</text>
</comment>
<keyword evidence="15" id="KW-1185">Reference proteome</keyword>
<accession>A0A0A3JLT8</accession>
<keyword evidence="6 11" id="KW-0699">rRNA-binding</keyword>
<comment type="similarity">
    <text evidence="11">Belongs to the ribonuclease M5 family.</text>
</comment>
<keyword evidence="10 11" id="KW-0694">RNA-binding</keyword>
<dbReference type="NCBIfam" id="TIGR00334">
    <property type="entry name" value="5S_RNA_mat_M5"/>
    <property type="match status" value="1"/>
</dbReference>
<dbReference type="GO" id="GO:0019843">
    <property type="term" value="F:rRNA binding"/>
    <property type="evidence" value="ECO:0007669"/>
    <property type="project" value="UniProtKB-KW"/>
</dbReference>
<dbReference type="Pfam" id="PF01751">
    <property type="entry name" value="Toprim"/>
    <property type="match status" value="1"/>
</dbReference>
<evidence type="ECO:0000256" key="8">
    <source>
        <dbReference type="ARBA" id="ARBA00022801"/>
    </source>
</evidence>
<dbReference type="GO" id="GO:0046872">
    <property type="term" value="F:metal ion binding"/>
    <property type="evidence" value="ECO:0007669"/>
    <property type="project" value="UniProtKB-KW"/>
</dbReference>
<evidence type="ECO:0000256" key="4">
    <source>
        <dbReference type="ARBA" id="ARBA00022722"/>
    </source>
</evidence>
<evidence type="ECO:0000259" key="13">
    <source>
        <dbReference type="PROSITE" id="PS50880"/>
    </source>
</evidence>
<evidence type="ECO:0000313" key="15">
    <source>
        <dbReference type="Proteomes" id="UP000030437"/>
    </source>
</evidence>
<dbReference type="Proteomes" id="UP000030437">
    <property type="component" value="Unassembled WGS sequence"/>
</dbReference>